<evidence type="ECO:0000256" key="5">
    <source>
        <dbReference type="ARBA" id="ARBA00023044"/>
    </source>
</evidence>
<evidence type="ECO:0000256" key="6">
    <source>
        <dbReference type="ARBA" id="ARBA00023287"/>
    </source>
</evidence>
<proteinExistence type="inferred from homology"/>
<dbReference type="NCBIfam" id="TIGR01847">
    <property type="entry name" value="bacteriocin_sig"/>
    <property type="match status" value="1"/>
</dbReference>
<dbReference type="GO" id="GO:0005576">
    <property type="term" value="C:extracellular region"/>
    <property type="evidence" value="ECO:0007669"/>
    <property type="project" value="UniProtKB-SubCell"/>
</dbReference>
<evidence type="ECO:0000256" key="1">
    <source>
        <dbReference type="ARBA" id="ARBA00002667"/>
    </source>
</evidence>
<dbReference type="OrthoDB" id="2228515at2"/>
<evidence type="ECO:0000256" key="4">
    <source>
        <dbReference type="ARBA" id="ARBA00022525"/>
    </source>
</evidence>
<comment type="similarity">
    <text evidence="3">Belongs to the ComC family.</text>
</comment>
<sequence>MKKTVKLERFKEVTETELQEIRGGEWRIPDVIRSLLFQKRK</sequence>
<keyword evidence="4" id="KW-0964">Secreted</keyword>
<organism evidence="7 8">
    <name type="scientific">Streptococcus oralis</name>
    <dbReference type="NCBI Taxonomy" id="1303"/>
    <lineage>
        <taxon>Bacteria</taxon>
        <taxon>Bacillati</taxon>
        <taxon>Bacillota</taxon>
        <taxon>Bacilli</taxon>
        <taxon>Lactobacillales</taxon>
        <taxon>Streptococcaceae</taxon>
        <taxon>Streptococcus</taxon>
    </lineage>
</organism>
<comment type="subcellular location">
    <subcellularLocation>
        <location evidence="2">Secreted</location>
    </subcellularLocation>
</comment>
<accession>A0A139PF87</accession>
<dbReference type="AlphaFoldDB" id="A0A139PF87"/>
<evidence type="ECO:0000313" key="7">
    <source>
        <dbReference type="EMBL" id="KXT87853.1"/>
    </source>
</evidence>
<dbReference type="EMBL" id="LQOB01000030">
    <property type="protein sequence ID" value="KXT87853.1"/>
    <property type="molecule type" value="Genomic_DNA"/>
</dbReference>
<comment type="caution">
    <text evidence="7">The sequence shown here is derived from an EMBL/GenBank/DDBJ whole genome shotgun (WGS) entry which is preliminary data.</text>
</comment>
<dbReference type="Proteomes" id="UP000072653">
    <property type="component" value="Unassembled WGS sequence"/>
</dbReference>
<protein>
    <submittedName>
        <fullName evidence="7">Competence-stimulating peptide / CSP</fullName>
    </submittedName>
</protein>
<dbReference type="GO" id="GO:0030420">
    <property type="term" value="P:establishment of competence for transformation"/>
    <property type="evidence" value="ECO:0007669"/>
    <property type="project" value="UniProtKB-KW"/>
</dbReference>
<dbReference type="InterPro" id="IPR004288">
    <property type="entry name" value="Competence_ComC"/>
</dbReference>
<keyword evidence="5" id="KW-0588">Pheromone</keyword>
<name>A0A139PF87_STROR</name>
<dbReference type="Pfam" id="PF03047">
    <property type="entry name" value="ComC"/>
    <property type="match status" value="1"/>
</dbReference>
<dbReference type="GO" id="GO:0005186">
    <property type="term" value="F:pheromone activity"/>
    <property type="evidence" value="ECO:0007669"/>
    <property type="project" value="UniProtKB-KW"/>
</dbReference>
<dbReference type="InterPro" id="IPR010133">
    <property type="entry name" value="Bacteriocin_signal_seq"/>
</dbReference>
<reference evidence="7 8" key="1">
    <citation type="submission" date="2016-01" db="EMBL/GenBank/DDBJ databases">
        <title>Highly variable Streptococcus oralis are common among viridans streptococci isolated from primates.</title>
        <authorList>
            <person name="Denapaite D."/>
            <person name="Rieger M."/>
            <person name="Koendgen S."/>
            <person name="Brueckner R."/>
            <person name="Ochigava I."/>
            <person name="Kappeler P."/>
            <person name="Maetz-Rensing K."/>
            <person name="Leendertz F."/>
            <person name="Hakenbeck R."/>
        </authorList>
    </citation>
    <scope>NUCLEOTIDE SEQUENCE [LARGE SCALE GENOMIC DNA]</scope>
    <source>
        <strain evidence="7 8">DD16</strain>
    </source>
</reference>
<evidence type="ECO:0000256" key="2">
    <source>
        <dbReference type="ARBA" id="ARBA00004613"/>
    </source>
</evidence>
<comment type="function">
    <text evidence="1">Acts as a pheromone, induces cells to develop competence for genetic transformation.</text>
</comment>
<keyword evidence="6" id="KW-0178">Competence</keyword>
<dbReference type="RefSeq" id="WP_061452243.1">
    <property type="nucleotide sequence ID" value="NZ_KQ969550.1"/>
</dbReference>
<dbReference type="NCBIfam" id="NF033214">
    <property type="entry name" value="ComC_Streptocco"/>
    <property type="match status" value="1"/>
</dbReference>
<evidence type="ECO:0000313" key="8">
    <source>
        <dbReference type="Proteomes" id="UP000072653"/>
    </source>
</evidence>
<dbReference type="PATRIC" id="fig|1303.79.peg.552"/>
<evidence type="ECO:0000256" key="3">
    <source>
        <dbReference type="ARBA" id="ARBA00009039"/>
    </source>
</evidence>
<gene>
    <name evidence="7" type="ORF">SORDD16_00506</name>
</gene>